<keyword evidence="1" id="KW-0812">Transmembrane</keyword>
<evidence type="ECO:0000256" key="1">
    <source>
        <dbReference type="SAM" id="Phobius"/>
    </source>
</evidence>
<dbReference type="AlphaFoldDB" id="A0A9P0KPR3"/>
<dbReference type="Proteomes" id="UP001152888">
    <property type="component" value="Unassembled WGS sequence"/>
</dbReference>
<sequence length="27" mass="3080">MKFLLVKNIFISFGAFIVIVILCISFC</sequence>
<dbReference type="EMBL" id="CAKOFQ010006854">
    <property type="protein sequence ID" value="CAH1977130.1"/>
    <property type="molecule type" value="Genomic_DNA"/>
</dbReference>
<feature type="transmembrane region" description="Helical" evidence="1">
    <location>
        <begin position="6"/>
        <end position="26"/>
    </location>
</feature>
<keyword evidence="1" id="KW-1133">Transmembrane helix</keyword>
<gene>
    <name evidence="2" type="ORF">ACAOBT_LOCUS12472</name>
</gene>
<evidence type="ECO:0000313" key="2">
    <source>
        <dbReference type="EMBL" id="CAH1977130.1"/>
    </source>
</evidence>
<reference evidence="2" key="1">
    <citation type="submission" date="2022-03" db="EMBL/GenBank/DDBJ databases">
        <authorList>
            <person name="Sayadi A."/>
        </authorList>
    </citation>
    <scope>NUCLEOTIDE SEQUENCE</scope>
</reference>
<comment type="caution">
    <text evidence="2">The sequence shown here is derived from an EMBL/GenBank/DDBJ whole genome shotgun (WGS) entry which is preliminary data.</text>
</comment>
<keyword evidence="1" id="KW-0472">Membrane</keyword>
<evidence type="ECO:0000313" key="3">
    <source>
        <dbReference type="Proteomes" id="UP001152888"/>
    </source>
</evidence>
<proteinExistence type="predicted"/>
<name>A0A9P0KPR3_ACAOB</name>
<accession>A0A9P0KPR3</accession>
<keyword evidence="3" id="KW-1185">Reference proteome</keyword>
<organism evidence="2 3">
    <name type="scientific">Acanthoscelides obtectus</name>
    <name type="common">Bean weevil</name>
    <name type="synonym">Bruchus obtectus</name>
    <dbReference type="NCBI Taxonomy" id="200917"/>
    <lineage>
        <taxon>Eukaryota</taxon>
        <taxon>Metazoa</taxon>
        <taxon>Ecdysozoa</taxon>
        <taxon>Arthropoda</taxon>
        <taxon>Hexapoda</taxon>
        <taxon>Insecta</taxon>
        <taxon>Pterygota</taxon>
        <taxon>Neoptera</taxon>
        <taxon>Endopterygota</taxon>
        <taxon>Coleoptera</taxon>
        <taxon>Polyphaga</taxon>
        <taxon>Cucujiformia</taxon>
        <taxon>Chrysomeloidea</taxon>
        <taxon>Chrysomelidae</taxon>
        <taxon>Bruchinae</taxon>
        <taxon>Bruchini</taxon>
        <taxon>Acanthoscelides</taxon>
    </lineage>
</organism>
<protein>
    <submittedName>
        <fullName evidence="2">Uncharacterized protein</fullName>
    </submittedName>
</protein>